<evidence type="ECO:0008006" key="3">
    <source>
        <dbReference type="Google" id="ProtNLM"/>
    </source>
</evidence>
<evidence type="ECO:0000313" key="1">
    <source>
        <dbReference type="EMBL" id="OWK42389.1"/>
    </source>
</evidence>
<dbReference type="SUPFAM" id="SSF88659">
    <property type="entry name" value="Sigma3 and sigma4 domains of RNA polymerase sigma factors"/>
    <property type="match status" value="1"/>
</dbReference>
<reference evidence="2" key="1">
    <citation type="submission" date="2017-06" db="EMBL/GenBank/DDBJ databases">
        <title>Genome analysis of Fimbriiglobus ruber SP5, the first member of the order Planctomycetales with confirmed chitinolytic capability.</title>
        <authorList>
            <person name="Ravin N.V."/>
            <person name="Rakitin A.L."/>
            <person name="Ivanova A.A."/>
            <person name="Beletsky A.V."/>
            <person name="Kulichevskaya I.S."/>
            <person name="Mardanov A.V."/>
            <person name="Dedysh S.N."/>
        </authorList>
    </citation>
    <scope>NUCLEOTIDE SEQUENCE [LARGE SCALE GENOMIC DNA]</scope>
    <source>
        <strain evidence="2">SP5</strain>
    </source>
</reference>
<dbReference type="Proteomes" id="UP000214646">
    <property type="component" value="Unassembled WGS sequence"/>
</dbReference>
<evidence type="ECO:0000313" key="2">
    <source>
        <dbReference type="Proteomes" id="UP000214646"/>
    </source>
</evidence>
<accession>A0A225DYR4</accession>
<gene>
    <name evidence="1" type="ORF">FRUB_04467</name>
</gene>
<keyword evidence="2" id="KW-1185">Reference proteome</keyword>
<comment type="caution">
    <text evidence="1">The sequence shown here is derived from an EMBL/GenBank/DDBJ whole genome shotgun (WGS) entry which is preliminary data.</text>
</comment>
<name>A0A225DYR4_9BACT</name>
<dbReference type="AlphaFoldDB" id="A0A225DYR4"/>
<protein>
    <recommendedName>
        <fullName evidence="3">RNA polymerase sigma factor 70 region 4 type 2 domain-containing protein</fullName>
    </recommendedName>
</protein>
<proteinExistence type="predicted"/>
<dbReference type="InterPro" id="IPR013324">
    <property type="entry name" value="RNA_pol_sigma_r3/r4-like"/>
</dbReference>
<sequence>MILDSTAARDDLLTRLESEFDREMFDMAVANIRLRVDPETWEAFRLTAIDGLSGAEAAVRIGMKVSAVYVNRGRVQKMLQDEVQRMDGPPDAGDES</sequence>
<dbReference type="EMBL" id="NIDE01000005">
    <property type="protein sequence ID" value="OWK42389.1"/>
    <property type="molecule type" value="Genomic_DNA"/>
</dbReference>
<organism evidence="1 2">
    <name type="scientific">Fimbriiglobus ruber</name>
    <dbReference type="NCBI Taxonomy" id="1908690"/>
    <lineage>
        <taxon>Bacteria</taxon>
        <taxon>Pseudomonadati</taxon>
        <taxon>Planctomycetota</taxon>
        <taxon>Planctomycetia</taxon>
        <taxon>Gemmatales</taxon>
        <taxon>Gemmataceae</taxon>
        <taxon>Fimbriiglobus</taxon>
    </lineage>
</organism>